<feature type="binding site" evidence="8">
    <location>
        <position position="104"/>
    </location>
    <ligand>
        <name>Zn(2+)</name>
        <dbReference type="ChEBI" id="CHEBI:29105"/>
    </ligand>
</feature>
<dbReference type="GO" id="GO:0003700">
    <property type="term" value="F:DNA-binding transcription factor activity"/>
    <property type="evidence" value="ECO:0007669"/>
    <property type="project" value="InterPro"/>
</dbReference>
<dbReference type="GO" id="GO:0008270">
    <property type="term" value="F:zinc ion binding"/>
    <property type="evidence" value="ECO:0007669"/>
    <property type="project" value="TreeGrafter"/>
</dbReference>
<dbReference type="InterPro" id="IPR036388">
    <property type="entry name" value="WH-like_DNA-bd_sf"/>
</dbReference>
<dbReference type="PATRIC" id="fig|1234409.3.peg.396"/>
<feature type="binding site" evidence="8">
    <location>
        <position position="144"/>
    </location>
    <ligand>
        <name>Zn(2+)</name>
        <dbReference type="ChEBI" id="CHEBI:29105"/>
    </ligand>
</feature>
<dbReference type="STRING" id="1234409.C683_0429"/>
<evidence type="ECO:0000256" key="6">
    <source>
        <dbReference type="ARBA" id="ARBA00023125"/>
    </source>
</evidence>
<dbReference type="GO" id="GO:0045892">
    <property type="term" value="P:negative regulation of DNA-templated transcription"/>
    <property type="evidence" value="ECO:0007669"/>
    <property type="project" value="TreeGrafter"/>
</dbReference>
<proteinExistence type="inferred from homology"/>
<gene>
    <name evidence="10" type="ORF">C683_0429</name>
</gene>
<comment type="caution">
    <text evidence="10">The sequence shown here is derived from an EMBL/GenBank/DDBJ whole genome shotgun (WGS) entry which is preliminary data.</text>
</comment>
<evidence type="ECO:0000313" key="11">
    <source>
        <dbReference type="Proteomes" id="UP000016057"/>
    </source>
</evidence>
<dbReference type="InterPro" id="IPR002481">
    <property type="entry name" value="FUR"/>
</dbReference>
<keyword evidence="4 8" id="KW-0862">Zinc</keyword>
<dbReference type="PANTHER" id="PTHR33202">
    <property type="entry name" value="ZINC UPTAKE REGULATION PROTEIN"/>
    <property type="match status" value="1"/>
</dbReference>
<protein>
    <submittedName>
        <fullName evidence="10">Ferric uptake regulation protein FUR</fullName>
    </submittedName>
</protein>
<evidence type="ECO:0000256" key="2">
    <source>
        <dbReference type="ARBA" id="ARBA00022491"/>
    </source>
</evidence>
<dbReference type="SUPFAM" id="SSF46785">
    <property type="entry name" value="Winged helix' DNA-binding domain"/>
    <property type="match status" value="1"/>
</dbReference>
<dbReference type="InterPro" id="IPR043135">
    <property type="entry name" value="Fur_C"/>
</dbReference>
<evidence type="ECO:0000256" key="7">
    <source>
        <dbReference type="ARBA" id="ARBA00023163"/>
    </source>
</evidence>
<comment type="cofactor">
    <cofactor evidence="8">
        <name>Zn(2+)</name>
        <dbReference type="ChEBI" id="CHEBI:29105"/>
    </cofactor>
    <text evidence="8">Binds 1 zinc ion per subunit.</text>
</comment>
<feature type="binding site" evidence="9">
    <location>
        <position position="136"/>
    </location>
    <ligand>
        <name>Fe cation</name>
        <dbReference type="ChEBI" id="CHEBI:24875"/>
    </ligand>
</feature>
<feature type="binding site" evidence="8">
    <location>
        <position position="147"/>
    </location>
    <ligand>
        <name>Zn(2+)</name>
        <dbReference type="ChEBI" id="CHEBI:29105"/>
    </ligand>
</feature>
<dbReference type="eggNOG" id="COG0735">
    <property type="taxonomic scope" value="Bacteria"/>
</dbReference>
<keyword evidence="6" id="KW-0238">DNA-binding</keyword>
<dbReference type="FunFam" id="1.10.10.10:FF:000051">
    <property type="entry name" value="Fur family transcriptional regulator"/>
    <property type="match status" value="1"/>
</dbReference>
<comment type="cofactor">
    <cofactor evidence="9">
        <name>Mn(2+)</name>
        <dbReference type="ChEBI" id="CHEBI:29035"/>
    </cofactor>
    <cofactor evidence="9">
        <name>Fe(2+)</name>
        <dbReference type="ChEBI" id="CHEBI:29033"/>
    </cofactor>
    <text evidence="9">Binds 1 Mn(2+) or Fe(2+) ion per subunit.</text>
</comment>
<dbReference type="PANTHER" id="PTHR33202:SF7">
    <property type="entry name" value="FERRIC UPTAKE REGULATION PROTEIN"/>
    <property type="match status" value="1"/>
</dbReference>
<keyword evidence="11" id="KW-1185">Reference proteome</keyword>
<evidence type="ECO:0000256" key="3">
    <source>
        <dbReference type="ARBA" id="ARBA00022723"/>
    </source>
</evidence>
<keyword evidence="5" id="KW-0805">Transcription regulation</keyword>
<reference evidence="10 11" key="1">
    <citation type="journal article" date="2013" name="Genome Announc.">
        <title>Draft Genome Sequence of Catellicoccus marimammalium, a Novel Species Commonly Found in Gull Feces.</title>
        <authorList>
            <person name="Weigand M.R."/>
            <person name="Ryu H."/>
            <person name="Bozcek L."/>
            <person name="Konstantinidis K.T."/>
            <person name="Santo Domingo J.W."/>
        </authorList>
    </citation>
    <scope>NUCLEOTIDE SEQUENCE [LARGE SCALE GENOMIC DNA]</scope>
    <source>
        <strain evidence="10 11">M35/04/3</strain>
    </source>
</reference>
<comment type="similarity">
    <text evidence="1">Belongs to the Fur family.</text>
</comment>
<name>K8ZM93_9ENTE</name>
<keyword evidence="7" id="KW-0804">Transcription</keyword>
<sequence>MDKKENPVLLTTIQSYLHQHGYKLTPQREEIIRVLLHTRDHLSVEDIYSILKRQNLNIGLATVYRTMDILYDIKVVDKVSFGDHIVRYEWRKESLNRAHHHLFCTECGKIIELDDDLLSMLDRVIRDKYEFYLEDHPLSLYGVCADCKHKKEEK</sequence>
<evidence type="ECO:0000256" key="9">
    <source>
        <dbReference type="PIRSR" id="PIRSR602481-2"/>
    </source>
</evidence>
<dbReference type="Pfam" id="PF01475">
    <property type="entry name" value="FUR"/>
    <property type="match status" value="1"/>
</dbReference>
<evidence type="ECO:0000256" key="1">
    <source>
        <dbReference type="ARBA" id="ARBA00007957"/>
    </source>
</evidence>
<keyword evidence="2" id="KW-0678">Repressor</keyword>
<keyword evidence="3 8" id="KW-0479">Metal-binding</keyword>
<evidence type="ECO:0000256" key="5">
    <source>
        <dbReference type="ARBA" id="ARBA00023015"/>
    </source>
</evidence>
<dbReference type="EMBL" id="AMYT01000011">
    <property type="protein sequence ID" value="EKU27648.1"/>
    <property type="molecule type" value="Genomic_DNA"/>
</dbReference>
<dbReference type="GO" id="GO:0000976">
    <property type="term" value="F:transcription cis-regulatory region binding"/>
    <property type="evidence" value="ECO:0007669"/>
    <property type="project" value="TreeGrafter"/>
</dbReference>
<feature type="binding site" evidence="8">
    <location>
        <position position="107"/>
    </location>
    <ligand>
        <name>Zn(2+)</name>
        <dbReference type="ChEBI" id="CHEBI:29105"/>
    </ligand>
</feature>
<dbReference type="RefSeq" id="WP_009488904.1">
    <property type="nucleotide sequence ID" value="NZ_AMYT01000011.1"/>
</dbReference>
<dbReference type="GO" id="GO:1900376">
    <property type="term" value="P:regulation of secondary metabolite biosynthetic process"/>
    <property type="evidence" value="ECO:0007669"/>
    <property type="project" value="TreeGrafter"/>
</dbReference>
<evidence type="ECO:0000256" key="4">
    <source>
        <dbReference type="ARBA" id="ARBA00022833"/>
    </source>
</evidence>
<dbReference type="OrthoDB" id="8659436at2"/>
<accession>K8ZM93</accession>
<evidence type="ECO:0000313" key="10">
    <source>
        <dbReference type="EMBL" id="EKU27648.1"/>
    </source>
</evidence>
<dbReference type="InterPro" id="IPR036390">
    <property type="entry name" value="WH_DNA-bd_sf"/>
</dbReference>
<dbReference type="Proteomes" id="UP000016057">
    <property type="component" value="Unassembled WGS sequence"/>
</dbReference>
<organism evidence="10 11">
    <name type="scientific">Catellicoccus marimammalium M35/04/3</name>
    <dbReference type="NCBI Taxonomy" id="1234409"/>
    <lineage>
        <taxon>Bacteria</taxon>
        <taxon>Bacillati</taxon>
        <taxon>Bacillota</taxon>
        <taxon>Bacilli</taxon>
        <taxon>Lactobacillales</taxon>
        <taxon>Enterococcaceae</taxon>
        <taxon>Catellicoccus</taxon>
    </lineage>
</organism>
<keyword evidence="9" id="KW-0408">Iron</keyword>
<dbReference type="Gene3D" id="1.10.10.10">
    <property type="entry name" value="Winged helix-like DNA-binding domain superfamily/Winged helix DNA-binding domain"/>
    <property type="match status" value="1"/>
</dbReference>
<evidence type="ECO:0000256" key="8">
    <source>
        <dbReference type="PIRSR" id="PIRSR602481-1"/>
    </source>
</evidence>
<dbReference type="Gene3D" id="3.30.1490.190">
    <property type="match status" value="1"/>
</dbReference>
<dbReference type="AlphaFoldDB" id="K8ZM93"/>
<dbReference type="CDD" id="cd07153">
    <property type="entry name" value="Fur_like"/>
    <property type="match status" value="1"/>
</dbReference>